<sequence length="349" mass="37589">MPSLAEVVDVVIGVDTHKHTHTAAVVDAATGGLLAELTVSTDPGGYGRLLQWAGEHGQARAWALEGAGGYGAGLARHLGAAGEQVVELDRPARAARRHGAKSDSLDAARAAREALGRARLAQVKTDGPRGQLAALTAARRSAVEAATLAQRQLHALVIAAPETLRALFRGRSTTAMTTTAARLRTRAGWDAHTVTTASVLRALARRARALQTEARDHENAMAQIVRAWRPDLLEQPGVGTIVAAQILICGSHPGRIRSEAAFAMLAGTAPIPASSGLRTRHRLNRSGDRQLNRALHVVALSRARYDQTTRDYIERRRAQGKTDREIRRCLKRYIARDLFRQLEHGVLPA</sequence>
<dbReference type="Proteomes" id="UP000321386">
    <property type="component" value="Unassembled WGS sequence"/>
</dbReference>
<evidence type="ECO:0000256" key="1">
    <source>
        <dbReference type="SAM" id="Coils"/>
    </source>
</evidence>
<dbReference type="InterPro" id="IPR003346">
    <property type="entry name" value="Transposase_20"/>
</dbReference>
<keyword evidence="5" id="KW-1185">Reference proteome</keyword>
<evidence type="ECO:0000259" key="2">
    <source>
        <dbReference type="Pfam" id="PF01548"/>
    </source>
</evidence>
<dbReference type="GO" id="GO:0006313">
    <property type="term" value="P:DNA transposition"/>
    <property type="evidence" value="ECO:0007669"/>
    <property type="project" value="InterPro"/>
</dbReference>
<comment type="caution">
    <text evidence="4">The sequence shown here is derived from an EMBL/GenBank/DDBJ whole genome shotgun (WGS) entry which is preliminary data.</text>
</comment>
<reference evidence="4 5" key="1">
    <citation type="submission" date="2019-07" db="EMBL/GenBank/DDBJ databases">
        <title>Whole genome shotgun sequence of Cellulomonas persica NBRC 101101.</title>
        <authorList>
            <person name="Hosoyama A."/>
            <person name="Uohara A."/>
            <person name="Ohji S."/>
            <person name="Ichikawa N."/>
        </authorList>
    </citation>
    <scope>NUCLEOTIDE SEQUENCE [LARGE SCALE GENOMIC DNA]</scope>
    <source>
        <strain evidence="4 5">NBRC 101101</strain>
    </source>
</reference>
<feature type="domain" description="Transposase IS116/IS110/IS902 C-terminal" evidence="3">
    <location>
        <begin position="232"/>
        <end position="313"/>
    </location>
</feature>
<accession>A0A510UWE2</accession>
<dbReference type="GO" id="GO:0004803">
    <property type="term" value="F:transposase activity"/>
    <property type="evidence" value="ECO:0007669"/>
    <property type="project" value="InterPro"/>
</dbReference>
<name>A0A510UWE2_9CELL</name>
<dbReference type="InterPro" id="IPR002525">
    <property type="entry name" value="Transp_IS110-like_N"/>
</dbReference>
<dbReference type="PANTHER" id="PTHR33055">
    <property type="entry name" value="TRANSPOSASE FOR INSERTION SEQUENCE ELEMENT IS1111A"/>
    <property type="match status" value="1"/>
</dbReference>
<dbReference type="PANTHER" id="PTHR33055:SF16">
    <property type="entry name" value="TRANSPOSASE FOR INSERTION SEQUENCE ELEMENT IS1547"/>
    <property type="match status" value="1"/>
</dbReference>
<protein>
    <submittedName>
        <fullName evidence="4">IS110 family transposase</fullName>
    </submittedName>
</protein>
<feature type="coiled-coil region" evidence="1">
    <location>
        <begin position="200"/>
        <end position="227"/>
    </location>
</feature>
<dbReference type="GO" id="GO:0003677">
    <property type="term" value="F:DNA binding"/>
    <property type="evidence" value="ECO:0007669"/>
    <property type="project" value="InterPro"/>
</dbReference>
<feature type="domain" description="Transposase IS110-like N-terminal" evidence="2">
    <location>
        <begin position="12"/>
        <end position="156"/>
    </location>
</feature>
<dbReference type="Pfam" id="PF01548">
    <property type="entry name" value="DEDD_Tnp_IS110"/>
    <property type="match status" value="1"/>
</dbReference>
<evidence type="ECO:0000313" key="4">
    <source>
        <dbReference type="EMBL" id="GEK19012.1"/>
    </source>
</evidence>
<keyword evidence="1" id="KW-0175">Coiled coil</keyword>
<evidence type="ECO:0000313" key="5">
    <source>
        <dbReference type="Proteomes" id="UP000321386"/>
    </source>
</evidence>
<gene>
    <name evidence="4" type="ORF">CPE01_27450</name>
</gene>
<evidence type="ECO:0000259" key="3">
    <source>
        <dbReference type="Pfam" id="PF02371"/>
    </source>
</evidence>
<dbReference type="EMBL" id="BJUA01000016">
    <property type="protein sequence ID" value="GEK19012.1"/>
    <property type="molecule type" value="Genomic_DNA"/>
</dbReference>
<dbReference type="InterPro" id="IPR047650">
    <property type="entry name" value="Transpos_IS110"/>
</dbReference>
<dbReference type="AlphaFoldDB" id="A0A510UWE2"/>
<proteinExistence type="predicted"/>
<organism evidence="4 5">
    <name type="scientific">Cellulomonas persica</name>
    <dbReference type="NCBI Taxonomy" id="76861"/>
    <lineage>
        <taxon>Bacteria</taxon>
        <taxon>Bacillati</taxon>
        <taxon>Actinomycetota</taxon>
        <taxon>Actinomycetes</taxon>
        <taxon>Micrococcales</taxon>
        <taxon>Cellulomonadaceae</taxon>
        <taxon>Cellulomonas</taxon>
    </lineage>
</organism>
<dbReference type="Pfam" id="PF02371">
    <property type="entry name" value="Transposase_20"/>
    <property type="match status" value="1"/>
</dbReference>
<dbReference type="OrthoDB" id="4337860at2"/>
<dbReference type="NCBIfam" id="NF033542">
    <property type="entry name" value="transpos_IS110"/>
    <property type="match status" value="1"/>
</dbReference>